<dbReference type="Proteomes" id="UP000320533">
    <property type="component" value="Chromosome"/>
</dbReference>
<dbReference type="KEGG" id="bun:Bun01g_24270"/>
<name>A0A4Y1VIV0_BACUN</name>
<dbReference type="EMBL" id="AP019724">
    <property type="protein sequence ID" value="BBK88057.1"/>
    <property type="molecule type" value="Genomic_DNA"/>
</dbReference>
<sequence>MVRAGLWEKDVQLASFGDINFKEIYRLAIDQSIVGLVAAGIECVNNVKKIL</sequence>
<protein>
    <submittedName>
        <fullName evidence="1">Uncharacterized protein</fullName>
    </submittedName>
</protein>
<gene>
    <name evidence="1" type="ORF">Bun01g_24270</name>
</gene>
<reference evidence="1 2" key="1">
    <citation type="submission" date="2019-06" db="EMBL/GenBank/DDBJ databases">
        <title>Complete genome sequence of Bacteroides uniformis NBRC 113350.</title>
        <authorList>
            <person name="Miura T."/>
            <person name="Furukawa M."/>
            <person name="Shimamura M."/>
            <person name="Ohyama Y."/>
            <person name="Yamazoe A."/>
            <person name="Kawasaki H."/>
        </authorList>
    </citation>
    <scope>NUCLEOTIDE SEQUENCE [LARGE SCALE GENOMIC DNA]</scope>
    <source>
        <strain evidence="1 2">NBRC 113350</strain>
    </source>
</reference>
<dbReference type="AlphaFoldDB" id="A0A4Y1VIV0"/>
<dbReference type="RefSeq" id="WP_167498140.1">
    <property type="nucleotide sequence ID" value="NZ_AP019724.1"/>
</dbReference>
<accession>A0A4Y1VIV0</accession>
<evidence type="ECO:0000313" key="1">
    <source>
        <dbReference type="EMBL" id="BBK88057.1"/>
    </source>
</evidence>
<proteinExistence type="predicted"/>
<evidence type="ECO:0000313" key="2">
    <source>
        <dbReference type="Proteomes" id="UP000320533"/>
    </source>
</evidence>
<organism evidence="1 2">
    <name type="scientific">Bacteroides uniformis</name>
    <dbReference type="NCBI Taxonomy" id="820"/>
    <lineage>
        <taxon>Bacteria</taxon>
        <taxon>Pseudomonadati</taxon>
        <taxon>Bacteroidota</taxon>
        <taxon>Bacteroidia</taxon>
        <taxon>Bacteroidales</taxon>
        <taxon>Bacteroidaceae</taxon>
        <taxon>Bacteroides</taxon>
    </lineage>
</organism>